<feature type="non-terminal residue" evidence="2">
    <location>
        <position position="1"/>
    </location>
</feature>
<feature type="region of interest" description="Disordered" evidence="1">
    <location>
        <begin position="29"/>
        <end position="55"/>
    </location>
</feature>
<sequence length="92" mass="9945">SLGQSQLLAGAASRAVLRVFVPLAAPTRRHDGGPLSRLLRSHPPAAAGRDPLRRSGLHLTHFRGRAAARVARGARGCRSQEPELRQLDGRWV</sequence>
<name>A0A382DD86_9ZZZZ</name>
<protein>
    <submittedName>
        <fullName evidence="2">Uncharacterized protein</fullName>
    </submittedName>
</protein>
<evidence type="ECO:0000256" key="1">
    <source>
        <dbReference type="SAM" id="MobiDB-lite"/>
    </source>
</evidence>
<reference evidence="2" key="1">
    <citation type="submission" date="2018-05" db="EMBL/GenBank/DDBJ databases">
        <authorList>
            <person name="Lanie J.A."/>
            <person name="Ng W.-L."/>
            <person name="Kazmierczak K.M."/>
            <person name="Andrzejewski T.M."/>
            <person name="Davidsen T.M."/>
            <person name="Wayne K.J."/>
            <person name="Tettelin H."/>
            <person name="Glass J.I."/>
            <person name="Rusch D."/>
            <person name="Podicherti R."/>
            <person name="Tsui H.-C.T."/>
            <person name="Winkler M.E."/>
        </authorList>
    </citation>
    <scope>NUCLEOTIDE SEQUENCE</scope>
</reference>
<feature type="non-terminal residue" evidence="2">
    <location>
        <position position="92"/>
    </location>
</feature>
<gene>
    <name evidence="2" type="ORF">METZ01_LOCUS188481</name>
</gene>
<accession>A0A382DD86</accession>
<organism evidence="2">
    <name type="scientific">marine metagenome</name>
    <dbReference type="NCBI Taxonomy" id="408172"/>
    <lineage>
        <taxon>unclassified sequences</taxon>
        <taxon>metagenomes</taxon>
        <taxon>ecological metagenomes</taxon>
    </lineage>
</organism>
<proteinExistence type="predicted"/>
<dbReference type="EMBL" id="UINC01038513">
    <property type="protein sequence ID" value="SVB35627.1"/>
    <property type="molecule type" value="Genomic_DNA"/>
</dbReference>
<evidence type="ECO:0000313" key="2">
    <source>
        <dbReference type="EMBL" id="SVB35627.1"/>
    </source>
</evidence>
<dbReference type="AlphaFoldDB" id="A0A382DD86"/>